<dbReference type="PANTHER" id="PTHR42933">
    <property type="entry name" value="SLR6095 PROTEIN"/>
    <property type="match status" value="1"/>
</dbReference>
<keyword evidence="4" id="KW-0949">S-adenosyl-L-methionine</keyword>
<dbReference type="EC" id="2.1.1.72" evidence="1"/>
<dbReference type="CDD" id="cd02440">
    <property type="entry name" value="AdoMet_MTases"/>
    <property type="match status" value="1"/>
</dbReference>
<gene>
    <name evidence="8" type="ORF">SAMN02745154_00650</name>
</gene>
<evidence type="ECO:0000313" key="8">
    <source>
        <dbReference type="EMBL" id="SJZ63113.1"/>
    </source>
</evidence>
<dbReference type="PANTHER" id="PTHR42933:SF1">
    <property type="entry name" value="SITE-SPECIFIC DNA-METHYLTRANSFERASE (ADENINE-SPECIFIC)"/>
    <property type="match status" value="1"/>
</dbReference>
<dbReference type="InterPro" id="IPR029063">
    <property type="entry name" value="SAM-dependent_MTases_sf"/>
</dbReference>
<keyword evidence="9" id="KW-1185">Reference proteome</keyword>
<keyword evidence="5" id="KW-0680">Restriction system</keyword>
<organism evidence="8 9">
    <name type="scientific">Mycoplasmopsis verecunda</name>
    <dbReference type="NCBI Taxonomy" id="171291"/>
    <lineage>
        <taxon>Bacteria</taxon>
        <taxon>Bacillati</taxon>
        <taxon>Mycoplasmatota</taxon>
        <taxon>Mycoplasmoidales</taxon>
        <taxon>Metamycoplasmataceae</taxon>
        <taxon>Mycoplasmopsis</taxon>
    </lineage>
</organism>
<name>A0A1T4M7X7_9BACT</name>
<dbReference type="InterPro" id="IPR051537">
    <property type="entry name" value="DNA_Adenine_Mtase"/>
</dbReference>
<dbReference type="Proteomes" id="UP000190389">
    <property type="component" value="Unassembled WGS sequence"/>
</dbReference>
<dbReference type="PRINTS" id="PR00507">
    <property type="entry name" value="N12N6MTFRASE"/>
</dbReference>
<evidence type="ECO:0000259" key="7">
    <source>
        <dbReference type="Pfam" id="PF02384"/>
    </source>
</evidence>
<dbReference type="Gene3D" id="3.40.50.150">
    <property type="entry name" value="Vaccinia Virus protein VP39"/>
    <property type="match status" value="1"/>
</dbReference>
<evidence type="ECO:0000256" key="2">
    <source>
        <dbReference type="ARBA" id="ARBA00022603"/>
    </source>
</evidence>
<sequence>MEYYRDLFQNKKNEKELVMKNTYELNELLHKYGIREDLRSQFIGTCLLALKSGLMYDERMETSQIISGIEDKLSILLKDTFNKAEKVIILNKKVLDIQDIKSLESKNLINILNFVKEKILPFINDRSKAGQDILNLFFTTFNKYVGKKDKNQAFTPDHIVHFMSQICEINRNSRVLDPCCGSGAFLVRAMVDAINDCENDQCIANIKKEQIYGIEYEEKAFGLATTNMLIHGDGNSNIYQKNCFDVSDDEWKKWDINVVLMNPPYNAQKKHSYPIYAKTWDSNKKQDPSKGFHFVEFIASKVNKGIMAVLLPTACAIGGKNKDILKYKKKMLENHTLKAVFSLPQEIFYPGASASACCMVFELGKPHKSRKIKETFFGYYKDDGFTKKKNIGRVEKIIDGKSAWDSIEKEWLDLYFRNEEVPGLSIIKEVDYNDEWLAEAYMETDYSKLTENDFIKTIRDFISFKIKNGELDE</sequence>
<feature type="domain" description="DNA methylase adenine-specific" evidence="7">
    <location>
        <begin position="142"/>
        <end position="377"/>
    </location>
</feature>
<evidence type="ECO:0000256" key="5">
    <source>
        <dbReference type="ARBA" id="ARBA00022747"/>
    </source>
</evidence>
<dbReference type="EMBL" id="FUXF01000033">
    <property type="protein sequence ID" value="SJZ63113.1"/>
    <property type="molecule type" value="Genomic_DNA"/>
</dbReference>
<evidence type="ECO:0000256" key="4">
    <source>
        <dbReference type="ARBA" id="ARBA00022691"/>
    </source>
</evidence>
<evidence type="ECO:0000256" key="3">
    <source>
        <dbReference type="ARBA" id="ARBA00022679"/>
    </source>
</evidence>
<dbReference type="GO" id="GO:0009307">
    <property type="term" value="P:DNA restriction-modification system"/>
    <property type="evidence" value="ECO:0007669"/>
    <property type="project" value="UniProtKB-KW"/>
</dbReference>
<reference evidence="9" key="1">
    <citation type="submission" date="2017-02" db="EMBL/GenBank/DDBJ databases">
        <authorList>
            <person name="Varghese N."/>
            <person name="Submissions S."/>
        </authorList>
    </citation>
    <scope>NUCLEOTIDE SEQUENCE [LARGE SCALE GENOMIC DNA]</scope>
    <source>
        <strain evidence="9">ATCC 27862</strain>
    </source>
</reference>
<dbReference type="GO" id="GO:0008170">
    <property type="term" value="F:N-methyltransferase activity"/>
    <property type="evidence" value="ECO:0007669"/>
    <property type="project" value="InterPro"/>
</dbReference>
<dbReference type="STRING" id="171291.SAMN02745154_00650"/>
<dbReference type="Pfam" id="PF02384">
    <property type="entry name" value="N6_Mtase"/>
    <property type="match status" value="1"/>
</dbReference>
<keyword evidence="2 8" id="KW-0489">Methyltransferase</keyword>
<evidence type="ECO:0000256" key="6">
    <source>
        <dbReference type="ARBA" id="ARBA00047942"/>
    </source>
</evidence>
<dbReference type="InterPro" id="IPR003356">
    <property type="entry name" value="DNA_methylase_A-5"/>
</dbReference>
<dbReference type="AlphaFoldDB" id="A0A1T4M7X7"/>
<dbReference type="GO" id="GO:0032259">
    <property type="term" value="P:methylation"/>
    <property type="evidence" value="ECO:0007669"/>
    <property type="project" value="UniProtKB-KW"/>
</dbReference>
<keyword evidence="3" id="KW-0808">Transferase</keyword>
<dbReference type="SUPFAM" id="SSF53335">
    <property type="entry name" value="S-adenosyl-L-methionine-dependent methyltransferases"/>
    <property type="match status" value="1"/>
</dbReference>
<accession>A0A1T4M7X7</accession>
<protein>
    <recommendedName>
        <fullName evidence="1">site-specific DNA-methyltransferase (adenine-specific)</fullName>
        <ecNumber evidence="1">2.1.1.72</ecNumber>
    </recommendedName>
</protein>
<proteinExistence type="predicted"/>
<dbReference type="OrthoDB" id="9814572at2"/>
<dbReference type="GO" id="GO:0003677">
    <property type="term" value="F:DNA binding"/>
    <property type="evidence" value="ECO:0007669"/>
    <property type="project" value="InterPro"/>
</dbReference>
<evidence type="ECO:0000256" key="1">
    <source>
        <dbReference type="ARBA" id="ARBA00011900"/>
    </source>
</evidence>
<dbReference type="GO" id="GO:0009007">
    <property type="term" value="F:site-specific DNA-methyltransferase (adenine-specific) activity"/>
    <property type="evidence" value="ECO:0007669"/>
    <property type="project" value="UniProtKB-EC"/>
</dbReference>
<comment type="catalytic activity">
    <reaction evidence="6">
        <text>a 2'-deoxyadenosine in DNA + S-adenosyl-L-methionine = an N(6)-methyl-2'-deoxyadenosine in DNA + S-adenosyl-L-homocysteine + H(+)</text>
        <dbReference type="Rhea" id="RHEA:15197"/>
        <dbReference type="Rhea" id="RHEA-COMP:12418"/>
        <dbReference type="Rhea" id="RHEA-COMP:12419"/>
        <dbReference type="ChEBI" id="CHEBI:15378"/>
        <dbReference type="ChEBI" id="CHEBI:57856"/>
        <dbReference type="ChEBI" id="CHEBI:59789"/>
        <dbReference type="ChEBI" id="CHEBI:90615"/>
        <dbReference type="ChEBI" id="CHEBI:90616"/>
        <dbReference type="EC" id="2.1.1.72"/>
    </reaction>
</comment>
<evidence type="ECO:0000313" key="9">
    <source>
        <dbReference type="Proteomes" id="UP000190389"/>
    </source>
</evidence>
<dbReference type="RefSeq" id="WP_143826144.1">
    <property type="nucleotide sequence ID" value="NZ_CP137850.1"/>
</dbReference>